<dbReference type="InterPro" id="IPR016181">
    <property type="entry name" value="Acyl_CoA_acyltransferase"/>
</dbReference>
<keyword evidence="3" id="KW-1185">Reference proteome</keyword>
<organism evidence="2 3">
    <name type="scientific">Rhodobacter calidifons</name>
    <dbReference type="NCBI Taxonomy" id="2715277"/>
    <lineage>
        <taxon>Bacteria</taxon>
        <taxon>Pseudomonadati</taxon>
        <taxon>Pseudomonadota</taxon>
        <taxon>Alphaproteobacteria</taxon>
        <taxon>Rhodobacterales</taxon>
        <taxon>Rhodobacter group</taxon>
        <taxon>Rhodobacter</taxon>
    </lineage>
</organism>
<dbReference type="InterPro" id="IPR050644">
    <property type="entry name" value="PG_Glycine_Bridge_Synth"/>
</dbReference>
<dbReference type="PANTHER" id="PTHR36174">
    <property type="entry name" value="LIPID II:GLYCINE GLYCYLTRANSFERASE"/>
    <property type="match status" value="1"/>
</dbReference>
<dbReference type="Proteomes" id="UP001515660">
    <property type="component" value="Unassembled WGS sequence"/>
</dbReference>
<name>A0ABX0G8S7_9RHOB</name>
<dbReference type="EMBL" id="JAANHS010000007">
    <property type="protein sequence ID" value="NHB77280.1"/>
    <property type="molecule type" value="Genomic_DNA"/>
</dbReference>
<reference evidence="2 3" key="1">
    <citation type="journal article" date="2022" name="Microorganisms">
        <title>Genome Sequence and Characterization of a Xanthorhodopsin-Containing, Aerobic Anoxygenic Phototrophic Rhodobacter Species, Isolated from Mesophilic Conditions at Yellowstone National Park.</title>
        <authorList>
            <person name="Kyndt J.A."/>
            <person name="Robertson S."/>
            <person name="Shoffstall I.B."/>
            <person name="Ramaley R.F."/>
            <person name="Meyer T.E."/>
        </authorList>
    </citation>
    <scope>NUCLEOTIDE SEQUENCE [LARGE SCALE GENOMIC DNA]</scope>
    <source>
        <strain evidence="2 3">M37P</strain>
    </source>
</reference>
<accession>A0ABX0G8S7</accession>
<dbReference type="SUPFAM" id="SSF55729">
    <property type="entry name" value="Acyl-CoA N-acyltransferases (Nat)"/>
    <property type="match status" value="1"/>
</dbReference>
<evidence type="ECO:0000313" key="2">
    <source>
        <dbReference type="EMBL" id="NHB77280.1"/>
    </source>
</evidence>
<protein>
    <submittedName>
        <fullName evidence="2">GNAT family N-acetyltransferase</fullName>
    </submittedName>
</protein>
<feature type="domain" description="BioF2-like acetyltransferase" evidence="1">
    <location>
        <begin position="135"/>
        <end position="239"/>
    </location>
</feature>
<dbReference type="Pfam" id="PF13480">
    <property type="entry name" value="Acetyltransf_6"/>
    <property type="match status" value="1"/>
</dbReference>
<sequence length="268" mass="29195">MENCEEFVGFLPFQQSAPYAAAMQAFGARIRWVDGQGRPVLMLERGRLRLISRVRIEGQGAASADRREALRRLARWPGLTIATPETEVRGVGLVPLVSAAHHAIWALGPDLRAGLTGKWRNRLGAAERTGVEPRPGNRATLARLIAAEASQRRQRGYRGLPPAFVEALPPSSLRLWEWRHAGEMAAAMCFVVHDGSATYQLGWGDAAARQAGVHALMLTRAAEALRAEGLRWLDLGLVDTERAPGLARFKLGTGARLHRLGATALVLP</sequence>
<dbReference type="Gene3D" id="3.40.630.30">
    <property type="match status" value="1"/>
</dbReference>
<dbReference type="InterPro" id="IPR038740">
    <property type="entry name" value="BioF2-like_GNAT_dom"/>
</dbReference>
<dbReference type="RefSeq" id="WP_166403305.1">
    <property type="nucleotide sequence ID" value="NZ_JAANHS010000007.1"/>
</dbReference>
<dbReference type="PANTHER" id="PTHR36174:SF1">
    <property type="entry name" value="LIPID II:GLYCINE GLYCYLTRANSFERASE"/>
    <property type="match status" value="1"/>
</dbReference>
<evidence type="ECO:0000259" key="1">
    <source>
        <dbReference type="Pfam" id="PF13480"/>
    </source>
</evidence>
<gene>
    <name evidence="2" type="ORF">G8O29_11080</name>
</gene>
<comment type="caution">
    <text evidence="2">The sequence shown here is derived from an EMBL/GenBank/DDBJ whole genome shotgun (WGS) entry which is preliminary data.</text>
</comment>
<evidence type="ECO:0000313" key="3">
    <source>
        <dbReference type="Proteomes" id="UP001515660"/>
    </source>
</evidence>
<proteinExistence type="predicted"/>